<proteinExistence type="inferred from homology"/>
<keyword evidence="5" id="KW-0411">Iron-sulfur</keyword>
<dbReference type="PROSITE" id="PS51085">
    <property type="entry name" value="2FE2S_FER_2"/>
    <property type="match status" value="1"/>
</dbReference>
<dbReference type="GO" id="GO:0051537">
    <property type="term" value="F:2 iron, 2 sulfur cluster binding"/>
    <property type="evidence" value="ECO:0007669"/>
    <property type="project" value="UniProtKB-KW"/>
</dbReference>
<dbReference type="RefSeq" id="WP_129182488.1">
    <property type="nucleotide sequence ID" value="NZ_JAGIOG010000001.1"/>
</dbReference>
<comment type="cofactor">
    <cofactor evidence="6">
        <name>[2Fe-2S] cluster</name>
        <dbReference type="ChEBI" id="CHEBI:190135"/>
    </cofactor>
</comment>
<dbReference type="EMBL" id="SDPP02000002">
    <property type="protein sequence ID" value="KAA1378526.1"/>
    <property type="molecule type" value="Genomic_DNA"/>
</dbReference>
<dbReference type="AlphaFoldDB" id="A0A641ANT0"/>
<dbReference type="OrthoDB" id="9799640at2"/>
<protein>
    <submittedName>
        <fullName evidence="8">2Fe-2S iron-sulfur cluster binding domain-containing protein</fullName>
    </submittedName>
</protein>
<evidence type="ECO:0000256" key="4">
    <source>
        <dbReference type="ARBA" id="ARBA00023004"/>
    </source>
</evidence>
<evidence type="ECO:0000256" key="3">
    <source>
        <dbReference type="ARBA" id="ARBA00022723"/>
    </source>
</evidence>
<evidence type="ECO:0000256" key="5">
    <source>
        <dbReference type="ARBA" id="ARBA00023014"/>
    </source>
</evidence>
<keyword evidence="9" id="KW-1185">Reference proteome</keyword>
<organism evidence="8 9">
    <name type="scientific">Aeromicrobium fastidiosum</name>
    <dbReference type="NCBI Taxonomy" id="52699"/>
    <lineage>
        <taxon>Bacteria</taxon>
        <taxon>Bacillati</taxon>
        <taxon>Actinomycetota</taxon>
        <taxon>Actinomycetes</taxon>
        <taxon>Propionibacteriales</taxon>
        <taxon>Nocardioidaceae</taxon>
        <taxon>Aeromicrobium</taxon>
    </lineage>
</organism>
<dbReference type="Proteomes" id="UP001515100">
    <property type="component" value="Unassembled WGS sequence"/>
</dbReference>
<evidence type="ECO:0000256" key="2">
    <source>
        <dbReference type="ARBA" id="ARBA00022714"/>
    </source>
</evidence>
<feature type="domain" description="2Fe-2S ferredoxin-type" evidence="7">
    <location>
        <begin position="2"/>
        <end position="106"/>
    </location>
</feature>
<dbReference type="PANTHER" id="PTHR23426:SF65">
    <property type="entry name" value="FERREDOXIN-2, MITOCHONDRIAL"/>
    <property type="match status" value="1"/>
</dbReference>
<evidence type="ECO:0000256" key="6">
    <source>
        <dbReference type="ARBA" id="ARBA00034078"/>
    </source>
</evidence>
<dbReference type="InterPro" id="IPR012675">
    <property type="entry name" value="Beta-grasp_dom_sf"/>
</dbReference>
<keyword evidence="3" id="KW-0479">Metal-binding</keyword>
<evidence type="ECO:0000259" key="7">
    <source>
        <dbReference type="PROSITE" id="PS51085"/>
    </source>
</evidence>
<accession>A0A641ANT0</accession>
<dbReference type="PRINTS" id="PR00355">
    <property type="entry name" value="ADRENODOXIN"/>
</dbReference>
<comment type="similarity">
    <text evidence="1">Belongs to the adrenodoxin/putidaredoxin family.</text>
</comment>
<keyword evidence="4" id="KW-0408">Iron</keyword>
<dbReference type="CDD" id="cd00207">
    <property type="entry name" value="fer2"/>
    <property type="match status" value="1"/>
</dbReference>
<dbReference type="GO" id="GO:0046872">
    <property type="term" value="F:metal ion binding"/>
    <property type="evidence" value="ECO:0007669"/>
    <property type="project" value="UniProtKB-KW"/>
</dbReference>
<dbReference type="Gene3D" id="3.10.20.30">
    <property type="match status" value="1"/>
</dbReference>
<dbReference type="PANTHER" id="PTHR23426">
    <property type="entry name" value="FERREDOXIN/ADRENODOXIN"/>
    <property type="match status" value="1"/>
</dbReference>
<dbReference type="InterPro" id="IPR036010">
    <property type="entry name" value="2Fe-2S_ferredoxin-like_sf"/>
</dbReference>
<name>A0A641ANT0_9ACTN</name>
<dbReference type="GO" id="GO:0140647">
    <property type="term" value="P:P450-containing electron transport chain"/>
    <property type="evidence" value="ECO:0007669"/>
    <property type="project" value="InterPro"/>
</dbReference>
<comment type="caution">
    <text evidence="8">The sequence shown here is derived from an EMBL/GenBank/DDBJ whole genome shotgun (WGS) entry which is preliminary data.</text>
</comment>
<dbReference type="Pfam" id="PF00111">
    <property type="entry name" value="Fer2"/>
    <property type="match status" value="1"/>
</dbReference>
<dbReference type="InterPro" id="IPR001041">
    <property type="entry name" value="2Fe-2S_ferredoxin-type"/>
</dbReference>
<gene>
    <name evidence="8" type="ORF">ESP62_009260</name>
</gene>
<dbReference type="InterPro" id="IPR001055">
    <property type="entry name" value="Adrenodoxin-like"/>
</dbReference>
<evidence type="ECO:0000256" key="1">
    <source>
        <dbReference type="ARBA" id="ARBA00010914"/>
    </source>
</evidence>
<evidence type="ECO:0000313" key="8">
    <source>
        <dbReference type="EMBL" id="KAA1378526.1"/>
    </source>
</evidence>
<sequence length="107" mass="11179">MTTVEFEQPDGSVTTVEAADGESIMRTALSNLVPGIVADCGGELSCATCHVIVSDAWVGIAGPPSGFEDEMLDATSEEREPGSRLSCQVVVSPVLDGVRVRVPASQW</sequence>
<dbReference type="SUPFAM" id="SSF54292">
    <property type="entry name" value="2Fe-2S ferredoxin-like"/>
    <property type="match status" value="1"/>
</dbReference>
<keyword evidence="2" id="KW-0001">2Fe-2S</keyword>
<reference evidence="8" key="1">
    <citation type="submission" date="2019-09" db="EMBL/GenBank/DDBJ databases">
        <authorList>
            <person name="Li J."/>
        </authorList>
    </citation>
    <scope>NUCLEOTIDE SEQUENCE [LARGE SCALE GENOMIC DNA]</scope>
    <source>
        <strain evidence="8">NRBC 14897</strain>
    </source>
</reference>
<evidence type="ECO:0000313" key="9">
    <source>
        <dbReference type="Proteomes" id="UP001515100"/>
    </source>
</evidence>
<dbReference type="GO" id="GO:0009055">
    <property type="term" value="F:electron transfer activity"/>
    <property type="evidence" value="ECO:0007669"/>
    <property type="project" value="TreeGrafter"/>
</dbReference>